<dbReference type="EMBL" id="SPQQ01000010">
    <property type="protein sequence ID" value="TGE35900.1"/>
    <property type="molecule type" value="Genomic_DNA"/>
</dbReference>
<proteinExistence type="predicted"/>
<evidence type="ECO:0000256" key="1">
    <source>
        <dbReference type="SAM" id="Phobius"/>
    </source>
</evidence>
<dbReference type="Proteomes" id="UP000298460">
    <property type="component" value="Unassembled WGS sequence"/>
</dbReference>
<protein>
    <submittedName>
        <fullName evidence="2">Uncharacterized protein</fullName>
    </submittedName>
</protein>
<keyword evidence="3" id="KW-1185">Reference proteome</keyword>
<keyword evidence="1" id="KW-1133">Transmembrane helix</keyword>
<organism evidence="2 3">
    <name type="scientific">Desulfosporosinus fructosivorans</name>
    <dbReference type="NCBI Taxonomy" id="2018669"/>
    <lineage>
        <taxon>Bacteria</taxon>
        <taxon>Bacillati</taxon>
        <taxon>Bacillota</taxon>
        <taxon>Clostridia</taxon>
        <taxon>Eubacteriales</taxon>
        <taxon>Desulfitobacteriaceae</taxon>
        <taxon>Desulfosporosinus</taxon>
    </lineage>
</organism>
<dbReference type="AlphaFoldDB" id="A0A4Z0QZL7"/>
<reference evidence="2 3" key="1">
    <citation type="submission" date="2019-03" db="EMBL/GenBank/DDBJ databases">
        <title>Draft Genome Sequence of Desulfosporosinus fructosivorans Strain 63.6F, Isolated from Marine Sediment in the Baltic Sea.</title>
        <authorList>
            <person name="Hausmann B."/>
            <person name="Vandieken V."/>
            <person name="Pjevac P."/>
            <person name="Schreck K."/>
            <person name="Herbold C.W."/>
            <person name="Loy A."/>
        </authorList>
    </citation>
    <scope>NUCLEOTIDE SEQUENCE [LARGE SCALE GENOMIC DNA]</scope>
    <source>
        <strain evidence="2 3">63.6F</strain>
    </source>
</reference>
<evidence type="ECO:0000313" key="3">
    <source>
        <dbReference type="Proteomes" id="UP000298460"/>
    </source>
</evidence>
<dbReference type="RefSeq" id="WP_135550876.1">
    <property type="nucleotide sequence ID" value="NZ_SPQQ01000010.1"/>
</dbReference>
<keyword evidence="1" id="KW-0472">Membrane</keyword>
<comment type="caution">
    <text evidence="2">The sequence shown here is derived from an EMBL/GenBank/DDBJ whole genome shotgun (WGS) entry which is preliminary data.</text>
</comment>
<accession>A0A4Z0QZL7</accession>
<keyword evidence="1" id="KW-0812">Transmembrane</keyword>
<sequence length="76" mass="8629">MTFYGGIFIGIMVGVIIGVITMSLMFVAKGSDEIINELYGALEEWVEINENYWNAPDFGKKRYERSCKALNRARGM</sequence>
<name>A0A4Z0QZL7_9FIRM</name>
<evidence type="ECO:0000313" key="2">
    <source>
        <dbReference type="EMBL" id="TGE35900.1"/>
    </source>
</evidence>
<gene>
    <name evidence="2" type="ORF">E4K67_22550</name>
</gene>
<feature type="transmembrane region" description="Helical" evidence="1">
    <location>
        <begin position="6"/>
        <end position="28"/>
    </location>
</feature>